<evidence type="ECO:0000313" key="5">
    <source>
        <dbReference type="Proteomes" id="UP001152747"/>
    </source>
</evidence>
<name>A0A9P1INC5_9PELO</name>
<dbReference type="InterPro" id="IPR003582">
    <property type="entry name" value="ShKT_dom"/>
</dbReference>
<feature type="chain" id="PRO_5040495160" description="ShKT domain-containing protein" evidence="2">
    <location>
        <begin position="22"/>
        <end position="258"/>
    </location>
</feature>
<evidence type="ECO:0000313" key="4">
    <source>
        <dbReference type="EMBL" id="CAI5448923.1"/>
    </source>
</evidence>
<gene>
    <name evidence="4" type="ORF">CAMP_LOCUS11560</name>
</gene>
<dbReference type="OrthoDB" id="5832750at2759"/>
<accession>A0A9P1INC5</accession>
<comment type="caution">
    <text evidence="4">The sequence shown here is derived from an EMBL/GenBank/DDBJ whole genome shotgun (WGS) entry which is preliminary data.</text>
</comment>
<dbReference type="PANTHER" id="PTHR21724:SF109">
    <property type="entry name" value="SHKT DOMAIN-CONTAINING PROTEIN"/>
    <property type="match status" value="1"/>
</dbReference>
<feature type="signal peptide" evidence="2">
    <location>
        <begin position="1"/>
        <end position="21"/>
    </location>
</feature>
<reference evidence="4" key="1">
    <citation type="submission" date="2022-11" db="EMBL/GenBank/DDBJ databases">
        <authorList>
            <person name="Kikuchi T."/>
        </authorList>
    </citation>
    <scope>NUCLEOTIDE SEQUENCE</scope>
    <source>
        <strain evidence="4">PS1010</strain>
    </source>
</reference>
<sequence length="258" mass="30056">MNSNLYFSIFFIICLVDEISSREYSIEDLFSITVEDTTKSYQENNDYQTIEKSKITREEPDIAKYHVTEKQEETTESTLKSYSFNLHRKVSYQKEEETSKKPQSTSEGSYEIVIYEDQITSENEATTKNSKISYPLNLHQKSSERTTESDTFYISEESDEWNSNEITYDNLRRESKKHQLVPETCEDFSDSCEKLNICENEEISLEFKKLYCADTCGFCSFNRNCKDLFGSCGRWRSKGLCRKSEIRKTACAKTCGSC</sequence>
<comment type="caution">
    <text evidence="1">Lacks conserved residue(s) required for the propagation of feature annotation.</text>
</comment>
<dbReference type="PROSITE" id="PS51670">
    <property type="entry name" value="SHKT"/>
    <property type="match status" value="1"/>
</dbReference>
<keyword evidence="5" id="KW-1185">Reference proteome</keyword>
<keyword evidence="2" id="KW-0732">Signal</keyword>
<feature type="domain" description="ShKT" evidence="3">
    <location>
        <begin position="225"/>
        <end position="258"/>
    </location>
</feature>
<proteinExistence type="predicted"/>
<dbReference type="EMBL" id="CANHGI010000004">
    <property type="protein sequence ID" value="CAI5448923.1"/>
    <property type="molecule type" value="Genomic_DNA"/>
</dbReference>
<dbReference type="AlphaFoldDB" id="A0A9P1INC5"/>
<dbReference type="Gene3D" id="1.10.10.1940">
    <property type="match status" value="1"/>
</dbReference>
<evidence type="ECO:0000256" key="2">
    <source>
        <dbReference type="SAM" id="SignalP"/>
    </source>
</evidence>
<evidence type="ECO:0000259" key="3">
    <source>
        <dbReference type="PROSITE" id="PS51670"/>
    </source>
</evidence>
<dbReference type="SMART" id="SM00254">
    <property type="entry name" value="ShKT"/>
    <property type="match status" value="2"/>
</dbReference>
<dbReference type="Pfam" id="PF01549">
    <property type="entry name" value="ShK"/>
    <property type="match status" value="2"/>
</dbReference>
<dbReference type="Proteomes" id="UP001152747">
    <property type="component" value="Unassembled WGS sequence"/>
</dbReference>
<organism evidence="4 5">
    <name type="scientific">Caenorhabditis angaria</name>
    <dbReference type="NCBI Taxonomy" id="860376"/>
    <lineage>
        <taxon>Eukaryota</taxon>
        <taxon>Metazoa</taxon>
        <taxon>Ecdysozoa</taxon>
        <taxon>Nematoda</taxon>
        <taxon>Chromadorea</taxon>
        <taxon>Rhabditida</taxon>
        <taxon>Rhabditina</taxon>
        <taxon>Rhabditomorpha</taxon>
        <taxon>Rhabditoidea</taxon>
        <taxon>Rhabditidae</taxon>
        <taxon>Peloderinae</taxon>
        <taxon>Caenorhabditis</taxon>
    </lineage>
</organism>
<protein>
    <recommendedName>
        <fullName evidence="3">ShKT domain-containing protein</fullName>
    </recommendedName>
</protein>
<evidence type="ECO:0000256" key="1">
    <source>
        <dbReference type="PROSITE-ProRule" id="PRU01005"/>
    </source>
</evidence>
<dbReference type="PANTHER" id="PTHR21724">
    <property type="entry name" value="SHKT DOMAIN-CONTAINING PROTEIN"/>
    <property type="match status" value="1"/>
</dbReference>